<evidence type="ECO:0000256" key="5">
    <source>
        <dbReference type="ARBA" id="ARBA00023242"/>
    </source>
</evidence>
<keyword evidence="2" id="KW-0479">Metal-binding</keyword>
<gene>
    <name evidence="11" type="ORF">PROFUN_04653</name>
</gene>
<comment type="subcellular location">
    <subcellularLocation>
        <location evidence="1">Nucleus</location>
    </subcellularLocation>
</comment>
<dbReference type="SUPFAM" id="SSF57756">
    <property type="entry name" value="Retrovirus zinc finger-like domains"/>
    <property type="match status" value="1"/>
</dbReference>
<feature type="domain" description="DWNN" evidence="10">
    <location>
        <begin position="5"/>
        <end position="86"/>
    </location>
</feature>
<protein>
    <submittedName>
        <fullName evidence="11">Retinoblastoma binding protein 6-like</fullName>
    </submittedName>
</protein>
<dbReference type="SUPFAM" id="SSF57850">
    <property type="entry name" value="RING/U-box"/>
    <property type="match status" value="1"/>
</dbReference>
<sequence length="485" mass="54489">MEGQIWFKFSSWNHNNFDSVMLESTAQRFGEQQEISIGELKLMIQKKRKLEPSVGLLVSNAKTGEEYKNETDLIRAGSSVVVKIVPIAATIVAPIQQPSRPMNYNNRPLMNDNSDFGPLIFESKPQDAGGQVGSESDRMAAVIDRASEFRVNAVDGNPSFNQTANPAVVGTGHYSTGTYIGNGNYAPPGTFLPAPKKGQHTCHKCGSPGHYINECPHNDPKKKPQTYHGVPRSFLASANAAGPSYKPNEFEFDKAIVQARLNKKSVPPPPELQCPICSQLVHNAVLAPCCGASACDQCLRNALLAEDANGFTCPMCHKGLLPDSLLPNHDIRRKVETFMAKGDQEEKENNNRRGKRGNDRGGRSKSPEHKRRGHREETGEDREKRMREKEREDREYEERREERRREREREDERRRKRREIERGRRREEEITPAQNAGAEKITETLAVEKITETLAVEKITETLTAETTTEAETTAEVETTAEKQR</sequence>
<feature type="compositionally biased region" description="Basic and acidic residues" evidence="7">
    <location>
        <begin position="338"/>
        <end position="367"/>
    </location>
</feature>
<dbReference type="InterPro" id="IPR001878">
    <property type="entry name" value="Znf_CCHC"/>
</dbReference>
<dbReference type="Gene3D" id="3.30.40.10">
    <property type="entry name" value="Zinc/RING finger domain, C3HC4 (zinc finger)"/>
    <property type="match status" value="1"/>
</dbReference>
<dbReference type="Pfam" id="PF08783">
    <property type="entry name" value="DWNN"/>
    <property type="match status" value="1"/>
</dbReference>
<dbReference type="InParanoid" id="A0A2P6NUL7"/>
<dbReference type="InterPro" id="IPR001841">
    <property type="entry name" value="Znf_RING"/>
</dbReference>
<dbReference type="InterPro" id="IPR033489">
    <property type="entry name" value="RBBP6"/>
</dbReference>
<dbReference type="Gene3D" id="4.10.60.10">
    <property type="entry name" value="Zinc finger, CCHC-type"/>
    <property type="match status" value="1"/>
</dbReference>
<feature type="compositionally biased region" description="Basic and acidic residues" evidence="7">
    <location>
        <begin position="374"/>
        <end position="429"/>
    </location>
</feature>
<accession>A0A2P6NUL7</accession>
<comment type="caution">
    <text evidence="11">The sequence shown here is derived from an EMBL/GenBank/DDBJ whole genome shotgun (WGS) entry which is preliminary data.</text>
</comment>
<evidence type="ECO:0000256" key="1">
    <source>
        <dbReference type="ARBA" id="ARBA00004123"/>
    </source>
</evidence>
<evidence type="ECO:0000259" key="10">
    <source>
        <dbReference type="PROSITE" id="PS51282"/>
    </source>
</evidence>
<evidence type="ECO:0000259" key="8">
    <source>
        <dbReference type="PROSITE" id="PS50089"/>
    </source>
</evidence>
<dbReference type="AlphaFoldDB" id="A0A2P6NUL7"/>
<feature type="domain" description="RING-type" evidence="8">
    <location>
        <begin position="274"/>
        <end position="317"/>
    </location>
</feature>
<evidence type="ECO:0000259" key="9">
    <source>
        <dbReference type="PROSITE" id="PS50158"/>
    </source>
</evidence>
<dbReference type="GO" id="GO:0005634">
    <property type="term" value="C:nucleus"/>
    <property type="evidence" value="ECO:0007669"/>
    <property type="project" value="UniProtKB-SubCell"/>
</dbReference>
<dbReference type="OrthoDB" id="106784at2759"/>
<dbReference type="InterPro" id="IPR013083">
    <property type="entry name" value="Znf_RING/FYVE/PHD"/>
</dbReference>
<dbReference type="PANTHER" id="PTHR15439">
    <property type="entry name" value="RETINOBLASTOMA-BINDING PROTEIN 6"/>
    <property type="match status" value="1"/>
</dbReference>
<keyword evidence="12" id="KW-1185">Reference proteome</keyword>
<proteinExistence type="predicted"/>
<keyword evidence="5" id="KW-0539">Nucleus</keyword>
<feature type="domain" description="CCHC-type" evidence="9">
    <location>
        <begin position="202"/>
        <end position="216"/>
    </location>
</feature>
<name>A0A2P6NUL7_9EUKA</name>
<dbReference type="PROSITE" id="PS50158">
    <property type="entry name" value="ZF_CCHC"/>
    <property type="match status" value="1"/>
</dbReference>
<dbReference type="EMBL" id="MDYQ01000019">
    <property type="protein sequence ID" value="PRP87626.1"/>
    <property type="molecule type" value="Genomic_DNA"/>
</dbReference>
<dbReference type="Pfam" id="PF00098">
    <property type="entry name" value="zf-CCHC"/>
    <property type="match status" value="1"/>
</dbReference>
<dbReference type="PROSITE" id="PS51282">
    <property type="entry name" value="DWNN"/>
    <property type="match status" value="1"/>
</dbReference>
<dbReference type="InterPro" id="IPR014891">
    <property type="entry name" value="DWNN_domain"/>
</dbReference>
<keyword evidence="3 6" id="KW-0863">Zinc-finger</keyword>
<dbReference type="STRING" id="1890364.A0A2P6NUL7"/>
<dbReference type="PROSITE" id="PS50089">
    <property type="entry name" value="ZF_RING_2"/>
    <property type="match status" value="1"/>
</dbReference>
<dbReference type="CDD" id="cd16620">
    <property type="entry name" value="vRING-HC-C4C4_RBBP6"/>
    <property type="match status" value="1"/>
</dbReference>
<dbReference type="GO" id="GO:0006511">
    <property type="term" value="P:ubiquitin-dependent protein catabolic process"/>
    <property type="evidence" value="ECO:0007669"/>
    <property type="project" value="TreeGrafter"/>
</dbReference>
<dbReference type="Gene3D" id="3.10.20.90">
    <property type="entry name" value="Phosphatidylinositol 3-kinase Catalytic Subunit, Chain A, domain 1"/>
    <property type="match status" value="1"/>
</dbReference>
<evidence type="ECO:0000313" key="11">
    <source>
        <dbReference type="EMBL" id="PRP87626.1"/>
    </source>
</evidence>
<evidence type="ECO:0000256" key="3">
    <source>
        <dbReference type="ARBA" id="ARBA00022771"/>
    </source>
</evidence>
<dbReference type="GO" id="GO:0008270">
    <property type="term" value="F:zinc ion binding"/>
    <property type="evidence" value="ECO:0007669"/>
    <property type="project" value="UniProtKB-KW"/>
</dbReference>
<dbReference type="PANTHER" id="PTHR15439:SF0">
    <property type="entry name" value="CELL DIVISION CYCLE AND APOPTOSIS REGULATOR PROTEIN 1-RELATED"/>
    <property type="match status" value="1"/>
</dbReference>
<evidence type="ECO:0000256" key="4">
    <source>
        <dbReference type="ARBA" id="ARBA00022833"/>
    </source>
</evidence>
<dbReference type="SMART" id="SM01180">
    <property type="entry name" value="DWNN"/>
    <property type="match status" value="1"/>
</dbReference>
<dbReference type="GO" id="GO:0061630">
    <property type="term" value="F:ubiquitin protein ligase activity"/>
    <property type="evidence" value="ECO:0007669"/>
    <property type="project" value="InterPro"/>
</dbReference>
<dbReference type="GO" id="GO:0006397">
    <property type="term" value="P:mRNA processing"/>
    <property type="evidence" value="ECO:0007669"/>
    <property type="project" value="InterPro"/>
</dbReference>
<evidence type="ECO:0000313" key="12">
    <source>
        <dbReference type="Proteomes" id="UP000241769"/>
    </source>
</evidence>
<keyword evidence="4" id="KW-0862">Zinc</keyword>
<dbReference type="GO" id="GO:0016567">
    <property type="term" value="P:protein ubiquitination"/>
    <property type="evidence" value="ECO:0007669"/>
    <property type="project" value="InterPro"/>
</dbReference>
<feature type="compositionally biased region" description="Low complexity" evidence="7">
    <location>
        <begin position="463"/>
        <end position="478"/>
    </location>
</feature>
<evidence type="ECO:0000256" key="2">
    <source>
        <dbReference type="ARBA" id="ARBA00022723"/>
    </source>
</evidence>
<reference evidence="11 12" key="1">
    <citation type="journal article" date="2018" name="Genome Biol. Evol.">
        <title>Multiple Roots of Fruiting Body Formation in Amoebozoa.</title>
        <authorList>
            <person name="Hillmann F."/>
            <person name="Forbes G."/>
            <person name="Novohradska S."/>
            <person name="Ferling I."/>
            <person name="Riege K."/>
            <person name="Groth M."/>
            <person name="Westermann M."/>
            <person name="Marz M."/>
            <person name="Spaller T."/>
            <person name="Winckler T."/>
            <person name="Schaap P."/>
            <person name="Glockner G."/>
        </authorList>
    </citation>
    <scope>NUCLEOTIDE SEQUENCE [LARGE SCALE GENOMIC DNA]</scope>
    <source>
        <strain evidence="11 12">Jena</strain>
    </source>
</reference>
<dbReference type="GO" id="GO:0003676">
    <property type="term" value="F:nucleic acid binding"/>
    <property type="evidence" value="ECO:0007669"/>
    <property type="project" value="InterPro"/>
</dbReference>
<evidence type="ECO:0000256" key="6">
    <source>
        <dbReference type="PROSITE-ProRule" id="PRU00047"/>
    </source>
</evidence>
<feature type="region of interest" description="Disordered" evidence="7">
    <location>
        <begin position="338"/>
        <end position="439"/>
    </location>
</feature>
<organism evidence="11 12">
    <name type="scientific">Planoprotostelium fungivorum</name>
    <dbReference type="NCBI Taxonomy" id="1890364"/>
    <lineage>
        <taxon>Eukaryota</taxon>
        <taxon>Amoebozoa</taxon>
        <taxon>Evosea</taxon>
        <taxon>Variosea</taxon>
        <taxon>Cavosteliida</taxon>
        <taxon>Cavosteliaceae</taxon>
        <taxon>Planoprotostelium</taxon>
    </lineage>
</organism>
<dbReference type="SMART" id="SM00343">
    <property type="entry name" value="ZnF_C2HC"/>
    <property type="match status" value="1"/>
</dbReference>
<dbReference type="Proteomes" id="UP000241769">
    <property type="component" value="Unassembled WGS sequence"/>
</dbReference>
<dbReference type="InterPro" id="IPR036875">
    <property type="entry name" value="Znf_CCHC_sf"/>
</dbReference>
<feature type="region of interest" description="Disordered" evidence="7">
    <location>
        <begin position="463"/>
        <end position="485"/>
    </location>
</feature>
<evidence type="ECO:0000256" key="7">
    <source>
        <dbReference type="SAM" id="MobiDB-lite"/>
    </source>
</evidence>